<feature type="compositionally biased region" description="Basic and acidic residues" evidence="1">
    <location>
        <begin position="1"/>
        <end position="26"/>
    </location>
</feature>
<organism evidence="2 3">
    <name type="scientific">Polyplax serrata</name>
    <name type="common">Common mouse louse</name>
    <dbReference type="NCBI Taxonomy" id="468196"/>
    <lineage>
        <taxon>Eukaryota</taxon>
        <taxon>Metazoa</taxon>
        <taxon>Ecdysozoa</taxon>
        <taxon>Arthropoda</taxon>
        <taxon>Hexapoda</taxon>
        <taxon>Insecta</taxon>
        <taxon>Pterygota</taxon>
        <taxon>Neoptera</taxon>
        <taxon>Paraneoptera</taxon>
        <taxon>Psocodea</taxon>
        <taxon>Troctomorpha</taxon>
        <taxon>Phthiraptera</taxon>
        <taxon>Anoplura</taxon>
        <taxon>Polyplacidae</taxon>
        <taxon>Polyplax</taxon>
    </lineage>
</organism>
<protein>
    <submittedName>
        <fullName evidence="2">Uncharacterized protein</fullName>
    </submittedName>
</protein>
<keyword evidence="3" id="KW-1185">Reference proteome</keyword>
<name>A0ABR1AGL6_POLSC</name>
<sequence length="102" mass="11615">MRVKREEGESQMEKGKHVINLRENHQKRSTRNGGKLNKIVCPKKGQRKIPLRGKLEKPDVPNSTGRSYLPPAGSVALKLVFFPLIPLLLHPCLAARDRQHEF</sequence>
<evidence type="ECO:0000313" key="3">
    <source>
        <dbReference type="Proteomes" id="UP001359485"/>
    </source>
</evidence>
<comment type="caution">
    <text evidence="2">The sequence shown here is derived from an EMBL/GenBank/DDBJ whole genome shotgun (WGS) entry which is preliminary data.</text>
</comment>
<reference evidence="2 3" key="1">
    <citation type="submission" date="2023-09" db="EMBL/GenBank/DDBJ databases">
        <title>Genomes of two closely related lineages of the louse Polyplax serrata with different host specificities.</title>
        <authorList>
            <person name="Martinu J."/>
            <person name="Tarabai H."/>
            <person name="Stefka J."/>
            <person name="Hypsa V."/>
        </authorList>
    </citation>
    <scope>NUCLEOTIDE SEQUENCE [LARGE SCALE GENOMIC DNA]</scope>
    <source>
        <strain evidence="2">98ZLc_SE</strain>
    </source>
</reference>
<dbReference type="EMBL" id="JAWJWF010000049">
    <property type="protein sequence ID" value="KAK6619108.1"/>
    <property type="molecule type" value="Genomic_DNA"/>
</dbReference>
<proteinExistence type="predicted"/>
<feature type="region of interest" description="Disordered" evidence="1">
    <location>
        <begin position="1"/>
        <end position="38"/>
    </location>
</feature>
<gene>
    <name evidence="2" type="ORF">RUM44_003490</name>
</gene>
<evidence type="ECO:0000256" key="1">
    <source>
        <dbReference type="SAM" id="MobiDB-lite"/>
    </source>
</evidence>
<dbReference type="Proteomes" id="UP001359485">
    <property type="component" value="Unassembled WGS sequence"/>
</dbReference>
<evidence type="ECO:0000313" key="2">
    <source>
        <dbReference type="EMBL" id="KAK6619108.1"/>
    </source>
</evidence>
<accession>A0ABR1AGL6</accession>